<protein>
    <submittedName>
        <fullName evidence="5">Uncharacterized protein</fullName>
    </submittedName>
</protein>
<comment type="similarity">
    <text evidence="1">Belongs to the ArgJ family.</text>
</comment>
<evidence type="ECO:0000256" key="1">
    <source>
        <dbReference type="ARBA" id="ARBA00006774"/>
    </source>
</evidence>
<evidence type="ECO:0000256" key="3">
    <source>
        <dbReference type="ARBA" id="ARBA00022813"/>
    </source>
</evidence>
<keyword evidence="2" id="KW-0808">Transferase</keyword>
<dbReference type="EMBL" id="BARS01002053">
    <property type="protein sequence ID" value="GAF80432.1"/>
    <property type="molecule type" value="Genomic_DNA"/>
</dbReference>
<dbReference type="InterPro" id="IPR002813">
    <property type="entry name" value="Arg_biosynth_ArgJ"/>
</dbReference>
<name>X0SWY1_9ZZZZ</name>
<feature type="non-terminal residue" evidence="5">
    <location>
        <position position="1"/>
    </location>
</feature>
<comment type="caution">
    <text evidence="5">The sequence shown here is derived from an EMBL/GenBank/DDBJ whole genome shotgun (WGS) entry which is preliminary data.</text>
</comment>
<dbReference type="InterPro" id="IPR042195">
    <property type="entry name" value="ArgJ_beta_C"/>
</dbReference>
<sequence>IDESRIDLFLNNIRLVAEGLPHPFDKDKVRAVMGGAEVPIRVCLNLGDCAATAWGCDLSAEYVTINSEYTT</sequence>
<dbReference type="Pfam" id="PF01960">
    <property type="entry name" value="ArgJ"/>
    <property type="match status" value="1"/>
</dbReference>
<dbReference type="Gene3D" id="3.10.20.340">
    <property type="entry name" value="ArgJ beta chain, C-terminal domain"/>
    <property type="match status" value="1"/>
</dbReference>
<dbReference type="GO" id="GO:0004042">
    <property type="term" value="F:L-glutamate N-acetyltransferase activity"/>
    <property type="evidence" value="ECO:0007669"/>
    <property type="project" value="TreeGrafter"/>
</dbReference>
<proteinExistence type="inferred from homology"/>
<dbReference type="InterPro" id="IPR016117">
    <property type="entry name" value="ArgJ-like_dom_sf"/>
</dbReference>
<dbReference type="PANTHER" id="PTHR23100:SF0">
    <property type="entry name" value="ARGININE BIOSYNTHESIS BIFUNCTIONAL PROTEIN ARGJ, MITOCHONDRIAL"/>
    <property type="match status" value="1"/>
</dbReference>
<evidence type="ECO:0000256" key="4">
    <source>
        <dbReference type="ARBA" id="ARBA00023315"/>
    </source>
</evidence>
<dbReference type="GO" id="GO:0006592">
    <property type="term" value="P:ornithine biosynthetic process"/>
    <property type="evidence" value="ECO:0007669"/>
    <property type="project" value="TreeGrafter"/>
</dbReference>
<dbReference type="GO" id="GO:0004358">
    <property type="term" value="F:L-glutamate N-acetyltransferase activity, acting on acetyl-L-ornithine as donor"/>
    <property type="evidence" value="ECO:0007669"/>
    <property type="project" value="InterPro"/>
</dbReference>
<dbReference type="SUPFAM" id="SSF56266">
    <property type="entry name" value="DmpA/ArgJ-like"/>
    <property type="match status" value="1"/>
</dbReference>
<keyword evidence="3" id="KW-0068">Autocatalytic cleavage</keyword>
<dbReference type="AlphaFoldDB" id="X0SWY1"/>
<dbReference type="PANTHER" id="PTHR23100">
    <property type="entry name" value="ARGININE BIOSYNTHESIS BIFUNCTIONAL PROTEIN ARGJ"/>
    <property type="match status" value="1"/>
</dbReference>
<reference evidence="5" key="1">
    <citation type="journal article" date="2014" name="Front. Microbiol.">
        <title>High frequency of phylogenetically diverse reductive dehalogenase-homologous genes in deep subseafloor sedimentary metagenomes.</title>
        <authorList>
            <person name="Kawai M."/>
            <person name="Futagami T."/>
            <person name="Toyoda A."/>
            <person name="Takaki Y."/>
            <person name="Nishi S."/>
            <person name="Hori S."/>
            <person name="Arai W."/>
            <person name="Tsubouchi T."/>
            <person name="Morono Y."/>
            <person name="Uchiyama I."/>
            <person name="Ito T."/>
            <person name="Fujiyama A."/>
            <person name="Inagaki F."/>
            <person name="Takami H."/>
        </authorList>
    </citation>
    <scope>NUCLEOTIDE SEQUENCE</scope>
    <source>
        <strain evidence="5">Expedition CK06-06</strain>
    </source>
</reference>
<accession>X0SWY1</accession>
<organism evidence="5">
    <name type="scientific">marine sediment metagenome</name>
    <dbReference type="NCBI Taxonomy" id="412755"/>
    <lineage>
        <taxon>unclassified sequences</taxon>
        <taxon>metagenomes</taxon>
        <taxon>ecological metagenomes</taxon>
    </lineage>
</organism>
<evidence type="ECO:0000313" key="5">
    <source>
        <dbReference type="EMBL" id="GAF80432.1"/>
    </source>
</evidence>
<evidence type="ECO:0000256" key="2">
    <source>
        <dbReference type="ARBA" id="ARBA00022679"/>
    </source>
</evidence>
<dbReference type="GO" id="GO:0006526">
    <property type="term" value="P:L-arginine biosynthetic process"/>
    <property type="evidence" value="ECO:0007669"/>
    <property type="project" value="InterPro"/>
</dbReference>
<keyword evidence="4" id="KW-0012">Acyltransferase</keyword>
<gene>
    <name evidence="5" type="ORF">S01H1_03833</name>
</gene>